<evidence type="ECO:0000259" key="2">
    <source>
        <dbReference type="PROSITE" id="PS50043"/>
    </source>
</evidence>
<dbReference type="Proteomes" id="UP000008793">
    <property type="component" value="Chromosome"/>
</dbReference>
<dbReference type="InterPro" id="IPR036388">
    <property type="entry name" value="WH-like_DNA-bd_sf"/>
</dbReference>
<organism evidence="4">
    <name type="scientific">Erwinia billingiae (strain Eb661)</name>
    <dbReference type="NCBI Taxonomy" id="634500"/>
    <lineage>
        <taxon>Bacteria</taxon>
        <taxon>Pseudomonadati</taxon>
        <taxon>Pseudomonadota</taxon>
        <taxon>Gammaproteobacteria</taxon>
        <taxon>Enterobacterales</taxon>
        <taxon>Erwiniaceae</taxon>
        <taxon>Erwinia</taxon>
    </lineage>
</organism>
<gene>
    <name evidence="3" type="ordered locus">EbC_45620</name>
</gene>
<dbReference type="SUPFAM" id="SSF46894">
    <property type="entry name" value="C-terminal effector domain of the bipartite response regulators"/>
    <property type="match status" value="1"/>
</dbReference>
<dbReference type="Pfam" id="PF00196">
    <property type="entry name" value="GerE"/>
    <property type="match status" value="1"/>
</dbReference>
<dbReference type="CDD" id="cd06170">
    <property type="entry name" value="LuxR_C_like"/>
    <property type="match status" value="1"/>
</dbReference>
<dbReference type="PRINTS" id="PR00038">
    <property type="entry name" value="HTHLUXR"/>
</dbReference>
<name>D8MLR5_ERWBE</name>
<dbReference type="Gene3D" id="1.10.10.10">
    <property type="entry name" value="Winged helix-like DNA-binding domain superfamily/Winged helix DNA-binding domain"/>
    <property type="match status" value="1"/>
</dbReference>
<dbReference type="EMBL" id="FP236843">
    <property type="protein sequence ID" value="CAX62093.1"/>
    <property type="molecule type" value="Genomic_DNA"/>
</dbReference>
<dbReference type="GeneID" id="90514522"/>
<dbReference type="PROSITE" id="PS50043">
    <property type="entry name" value="HTH_LUXR_2"/>
    <property type="match status" value="1"/>
</dbReference>
<evidence type="ECO:0000256" key="1">
    <source>
        <dbReference type="ARBA" id="ARBA00023125"/>
    </source>
</evidence>
<proteinExistence type="predicted"/>
<keyword evidence="4" id="KW-1185">Reference proteome</keyword>
<evidence type="ECO:0000313" key="3">
    <source>
        <dbReference type="EMBL" id="CAX62093.1"/>
    </source>
</evidence>
<protein>
    <submittedName>
        <fullName evidence="3">Two component transcriptional regulator, LuxR family</fullName>
    </submittedName>
</protein>
<keyword evidence="1" id="KW-0238">DNA-binding</keyword>
<accession>D8MLR5</accession>
<dbReference type="RefSeq" id="WP_013204562.1">
    <property type="nucleotide sequence ID" value="NC_014306.1"/>
</dbReference>
<dbReference type="STRING" id="634500.EbC_45620"/>
<sequence length="202" mass="22768">MNIVIVSKDSFFISGAIGLIQEAWLPQYEGNPVFLVADANRELLTANIILTDEFKLIPGKKSRAKSLQESEDPSRERCLSIWLAAACHAENRSCQQHKYQVTQRDSRQRLVELFSYKNARGSASSPFYDPRHCGTQDPITLSKQQAMVVKYTRLGLSLTDISRLTSLSVKTISTHKRAVMRKLGMKNNSEFYRYALVGGNPP</sequence>
<dbReference type="SMART" id="SM00421">
    <property type="entry name" value="HTH_LUXR"/>
    <property type="match status" value="1"/>
</dbReference>
<dbReference type="AlphaFoldDB" id="D8MLR5"/>
<dbReference type="InterPro" id="IPR016032">
    <property type="entry name" value="Sig_transdc_resp-reg_C-effctor"/>
</dbReference>
<dbReference type="HOGENOM" id="CLU_1287181_0_0_6"/>
<dbReference type="KEGG" id="ebi:EbC_45620"/>
<reference evidence="3 4" key="1">
    <citation type="journal article" date="2010" name="BMC Genomics">
        <title>Genome comparison of the epiphytic bacteria Erwinia billingiae and E. tasmaniensis with the pear pathogen E. pyrifoliae.</title>
        <authorList>
            <person name="Kube M."/>
            <person name="Migdoll A.M."/>
            <person name="Gehring I."/>
            <person name="Heitmann K."/>
            <person name="Mayer Y."/>
            <person name="Kuhl H."/>
            <person name="Knaust F."/>
            <person name="Geider K."/>
            <person name="Reinhardt R."/>
        </authorList>
    </citation>
    <scope>NUCLEOTIDE SEQUENCE [LARGE SCALE GENOMIC DNA]</scope>
    <source>
        <strain evidence="3 4">Eb661</strain>
    </source>
</reference>
<dbReference type="GO" id="GO:0006355">
    <property type="term" value="P:regulation of DNA-templated transcription"/>
    <property type="evidence" value="ECO:0007669"/>
    <property type="project" value="InterPro"/>
</dbReference>
<dbReference type="eggNOG" id="ENOG5034253">
    <property type="taxonomic scope" value="Bacteria"/>
</dbReference>
<dbReference type="GO" id="GO:0003677">
    <property type="term" value="F:DNA binding"/>
    <property type="evidence" value="ECO:0007669"/>
    <property type="project" value="UniProtKB-KW"/>
</dbReference>
<dbReference type="InterPro" id="IPR000792">
    <property type="entry name" value="Tscrpt_reg_LuxR_C"/>
</dbReference>
<evidence type="ECO:0000313" key="4">
    <source>
        <dbReference type="Proteomes" id="UP000008793"/>
    </source>
</evidence>
<feature type="domain" description="HTH luxR-type" evidence="2">
    <location>
        <begin position="134"/>
        <end position="199"/>
    </location>
</feature>